<proteinExistence type="inferred from homology"/>
<comment type="pathway">
    <text evidence="10">Isoprenoid biosynthesis; isopentenyl diphosphate biosynthesis via DXP pathway; isopentenyl diphosphate from 1-deoxy-D-xylulose 5-phosphate: step 3/6.</text>
</comment>
<name>A0A495RJW5_9GAMM</name>
<reference evidence="13 14" key="1">
    <citation type="submission" date="2018-10" db="EMBL/GenBank/DDBJ databases">
        <title>Genomic Encyclopedia of Type Strains, Phase IV (KMG-IV): sequencing the most valuable type-strain genomes for metagenomic binning, comparative biology and taxonomic classification.</title>
        <authorList>
            <person name="Goeker M."/>
        </authorList>
    </citation>
    <scope>NUCLEOTIDE SEQUENCE [LARGE SCALE GENOMIC DNA]</scope>
    <source>
        <strain evidence="13 14">DSM 22228</strain>
    </source>
</reference>
<evidence type="ECO:0000259" key="12">
    <source>
        <dbReference type="Pfam" id="PF08544"/>
    </source>
</evidence>
<feature type="active site" evidence="10">
    <location>
        <position position="12"/>
    </location>
</feature>
<dbReference type="SUPFAM" id="SSF55060">
    <property type="entry name" value="GHMP Kinase, C-terminal domain"/>
    <property type="match status" value="1"/>
</dbReference>
<organism evidence="13 14">
    <name type="scientific">Orbus hercynius</name>
    <dbReference type="NCBI Taxonomy" id="593135"/>
    <lineage>
        <taxon>Bacteria</taxon>
        <taxon>Pseudomonadati</taxon>
        <taxon>Pseudomonadota</taxon>
        <taxon>Gammaproteobacteria</taxon>
        <taxon>Orbales</taxon>
        <taxon>Orbaceae</taxon>
        <taxon>Orbus</taxon>
    </lineage>
</organism>
<dbReference type="GO" id="GO:0019288">
    <property type="term" value="P:isopentenyl diphosphate biosynthetic process, methylerythritol 4-phosphate pathway"/>
    <property type="evidence" value="ECO:0007669"/>
    <property type="project" value="UniProtKB-UniRule"/>
</dbReference>
<dbReference type="UniPathway" id="UPA00056">
    <property type="reaction ID" value="UER00094"/>
</dbReference>
<evidence type="ECO:0000256" key="1">
    <source>
        <dbReference type="ARBA" id="ARBA00009684"/>
    </source>
</evidence>
<dbReference type="SUPFAM" id="SSF54211">
    <property type="entry name" value="Ribosomal protein S5 domain 2-like"/>
    <property type="match status" value="1"/>
</dbReference>
<dbReference type="OrthoDB" id="9809438at2"/>
<dbReference type="EC" id="2.7.1.148" evidence="2 10"/>
<comment type="catalytic activity">
    <reaction evidence="10">
        <text>4-CDP-2-C-methyl-D-erythritol + ATP = 4-CDP-2-C-methyl-D-erythritol 2-phosphate + ADP + H(+)</text>
        <dbReference type="Rhea" id="RHEA:18437"/>
        <dbReference type="ChEBI" id="CHEBI:15378"/>
        <dbReference type="ChEBI" id="CHEBI:30616"/>
        <dbReference type="ChEBI" id="CHEBI:57823"/>
        <dbReference type="ChEBI" id="CHEBI:57919"/>
        <dbReference type="ChEBI" id="CHEBI:456216"/>
        <dbReference type="EC" id="2.7.1.148"/>
    </reaction>
</comment>
<feature type="domain" description="GHMP kinase N-terminal" evidence="11">
    <location>
        <begin position="68"/>
        <end position="151"/>
    </location>
</feature>
<evidence type="ECO:0000256" key="10">
    <source>
        <dbReference type="HAMAP-Rule" id="MF_00061"/>
    </source>
</evidence>
<dbReference type="InterPro" id="IPR036554">
    <property type="entry name" value="GHMP_kinase_C_sf"/>
</dbReference>
<dbReference type="Pfam" id="PF08544">
    <property type="entry name" value="GHMP_kinases_C"/>
    <property type="match status" value="1"/>
</dbReference>
<dbReference type="Pfam" id="PF00288">
    <property type="entry name" value="GHMP_kinases_N"/>
    <property type="match status" value="1"/>
</dbReference>
<comment type="function">
    <text evidence="10">Catalyzes the phosphorylation of the position 2 hydroxy group of 4-diphosphocytidyl-2C-methyl-D-erythritol.</text>
</comment>
<evidence type="ECO:0000313" key="13">
    <source>
        <dbReference type="EMBL" id="RKS87604.1"/>
    </source>
</evidence>
<evidence type="ECO:0000256" key="3">
    <source>
        <dbReference type="ARBA" id="ARBA00017473"/>
    </source>
</evidence>
<evidence type="ECO:0000313" key="14">
    <source>
        <dbReference type="Proteomes" id="UP000278542"/>
    </source>
</evidence>
<dbReference type="RefSeq" id="WP_121144488.1">
    <property type="nucleotide sequence ID" value="NZ_RBWY01000001.1"/>
</dbReference>
<dbReference type="InterPro" id="IPR014721">
    <property type="entry name" value="Ribsml_uS5_D2-typ_fold_subgr"/>
</dbReference>
<feature type="binding site" evidence="10">
    <location>
        <begin position="102"/>
        <end position="112"/>
    </location>
    <ligand>
        <name>ATP</name>
        <dbReference type="ChEBI" id="CHEBI:30616"/>
    </ligand>
</feature>
<keyword evidence="4 10" id="KW-0808">Transferase</keyword>
<keyword evidence="14" id="KW-1185">Reference proteome</keyword>
<dbReference type="GO" id="GO:0050515">
    <property type="term" value="F:4-(cytidine 5'-diphospho)-2-C-methyl-D-erythritol kinase activity"/>
    <property type="evidence" value="ECO:0007669"/>
    <property type="project" value="UniProtKB-UniRule"/>
</dbReference>
<feature type="domain" description="GHMP kinase C-terminal" evidence="12">
    <location>
        <begin position="205"/>
        <end position="264"/>
    </location>
</feature>
<evidence type="ECO:0000256" key="9">
    <source>
        <dbReference type="ARBA" id="ARBA00032554"/>
    </source>
</evidence>
<keyword evidence="8 10" id="KW-0414">Isoprene biosynthesis</keyword>
<dbReference type="HAMAP" id="MF_00061">
    <property type="entry name" value="IspE"/>
    <property type="match status" value="1"/>
</dbReference>
<dbReference type="Gene3D" id="3.30.70.890">
    <property type="entry name" value="GHMP kinase, C-terminal domain"/>
    <property type="match status" value="1"/>
</dbReference>
<protein>
    <recommendedName>
        <fullName evidence="3 10">4-diphosphocytidyl-2-C-methyl-D-erythritol kinase</fullName>
        <shortName evidence="10">CMK</shortName>
        <ecNumber evidence="2 10">2.7.1.148</ecNumber>
    </recommendedName>
    <alternativeName>
        <fullName evidence="9 10">4-(cytidine-5'-diphospho)-2-C-methyl-D-erythritol kinase</fullName>
    </alternativeName>
</protein>
<dbReference type="GO" id="GO:0005524">
    <property type="term" value="F:ATP binding"/>
    <property type="evidence" value="ECO:0007669"/>
    <property type="project" value="UniProtKB-UniRule"/>
</dbReference>
<dbReference type="GO" id="GO:0016114">
    <property type="term" value="P:terpenoid biosynthetic process"/>
    <property type="evidence" value="ECO:0007669"/>
    <property type="project" value="UniProtKB-UniRule"/>
</dbReference>
<evidence type="ECO:0000259" key="11">
    <source>
        <dbReference type="Pfam" id="PF00288"/>
    </source>
</evidence>
<keyword evidence="5 10" id="KW-0547">Nucleotide-binding</keyword>
<dbReference type="PANTHER" id="PTHR43527:SF2">
    <property type="entry name" value="4-DIPHOSPHOCYTIDYL-2-C-METHYL-D-ERYTHRITOL KINASE, CHLOROPLASTIC"/>
    <property type="match status" value="1"/>
</dbReference>
<evidence type="ECO:0000256" key="8">
    <source>
        <dbReference type="ARBA" id="ARBA00023229"/>
    </source>
</evidence>
<dbReference type="NCBIfam" id="TIGR00154">
    <property type="entry name" value="ispE"/>
    <property type="match status" value="1"/>
</dbReference>
<evidence type="ECO:0000256" key="2">
    <source>
        <dbReference type="ARBA" id="ARBA00012052"/>
    </source>
</evidence>
<dbReference type="InterPro" id="IPR020568">
    <property type="entry name" value="Ribosomal_Su5_D2-typ_SF"/>
</dbReference>
<dbReference type="AlphaFoldDB" id="A0A495RJW5"/>
<dbReference type="EMBL" id="RBWY01000001">
    <property type="protein sequence ID" value="RKS87604.1"/>
    <property type="molecule type" value="Genomic_DNA"/>
</dbReference>
<evidence type="ECO:0000256" key="4">
    <source>
        <dbReference type="ARBA" id="ARBA00022679"/>
    </source>
</evidence>
<dbReference type="PANTHER" id="PTHR43527">
    <property type="entry name" value="4-DIPHOSPHOCYTIDYL-2-C-METHYL-D-ERYTHRITOL KINASE, CHLOROPLASTIC"/>
    <property type="match status" value="1"/>
</dbReference>
<dbReference type="InterPro" id="IPR006204">
    <property type="entry name" value="GHMP_kinase_N_dom"/>
</dbReference>
<dbReference type="Gene3D" id="3.30.230.10">
    <property type="match status" value="1"/>
</dbReference>
<keyword evidence="7 10" id="KW-0067">ATP-binding</keyword>
<accession>A0A495RJW5</accession>
<comment type="similarity">
    <text evidence="1 10">Belongs to the GHMP kinase family. IspE subfamily.</text>
</comment>
<feature type="active site" evidence="10">
    <location>
        <position position="144"/>
    </location>
</feature>
<dbReference type="PIRSF" id="PIRSF010376">
    <property type="entry name" value="IspE"/>
    <property type="match status" value="1"/>
</dbReference>
<evidence type="ECO:0000256" key="6">
    <source>
        <dbReference type="ARBA" id="ARBA00022777"/>
    </source>
</evidence>
<keyword evidence="6 10" id="KW-0418">Kinase</keyword>
<dbReference type="Proteomes" id="UP000278542">
    <property type="component" value="Unassembled WGS sequence"/>
</dbReference>
<gene>
    <name evidence="10" type="primary">ispE</name>
    <name evidence="13" type="ORF">DES39_0844</name>
</gene>
<comment type="caution">
    <text evidence="13">The sequence shown here is derived from an EMBL/GenBank/DDBJ whole genome shotgun (WGS) entry which is preliminary data.</text>
</comment>
<evidence type="ECO:0000256" key="5">
    <source>
        <dbReference type="ARBA" id="ARBA00022741"/>
    </source>
</evidence>
<evidence type="ECO:0000256" key="7">
    <source>
        <dbReference type="ARBA" id="ARBA00022840"/>
    </source>
</evidence>
<dbReference type="InterPro" id="IPR004424">
    <property type="entry name" value="IspE"/>
</dbReference>
<dbReference type="InterPro" id="IPR013750">
    <property type="entry name" value="GHMP_kinase_C_dom"/>
</dbReference>
<sequence length="282" mass="31499">MCDKRAWLSPAKLNLFLYITGRRADGYHNLQTLFQFIDYSDSLYFDRRQDDKICLQTEFTLVPHDDNLIIKSANMLLTYMRQSQADFRPPFGIDITIDKKLPMGGGLGGGSSNAATTLIALNQLWQLGLSTPVLMQIGQKLGADVPIFIFGLSAFAQGIGDELVAIDVPEKWYLVVKPNVEIATAKIFNAPSLKRDSVTRRIDELLTTPFNNDCEPTVRALYPQIDDLINRLSQFAPTRLTGTGSCIFSECNTQEQAMQLQQHLAGEDVVCFIAKGINQLCR</sequence>